<organism evidence="8 9">
    <name type="scientific">Candidatus Ruania gallistercoris</name>
    <dbReference type="NCBI Taxonomy" id="2838746"/>
    <lineage>
        <taxon>Bacteria</taxon>
        <taxon>Bacillati</taxon>
        <taxon>Actinomycetota</taxon>
        <taxon>Actinomycetes</taxon>
        <taxon>Micrococcales</taxon>
        <taxon>Ruaniaceae</taxon>
        <taxon>Ruania</taxon>
    </lineage>
</organism>
<gene>
    <name evidence="8" type="ORF">H9815_09415</name>
</gene>
<reference evidence="8" key="1">
    <citation type="journal article" date="2021" name="PeerJ">
        <title>Extensive microbial diversity within the chicken gut microbiome revealed by metagenomics and culture.</title>
        <authorList>
            <person name="Gilroy R."/>
            <person name="Ravi A."/>
            <person name="Getino M."/>
            <person name="Pursley I."/>
            <person name="Horton D.L."/>
            <person name="Alikhan N.F."/>
            <person name="Baker D."/>
            <person name="Gharbi K."/>
            <person name="Hall N."/>
            <person name="Watson M."/>
            <person name="Adriaenssens E.M."/>
            <person name="Foster-Nyarko E."/>
            <person name="Jarju S."/>
            <person name="Secka A."/>
            <person name="Antonio M."/>
            <person name="Oren A."/>
            <person name="Chaudhuri R.R."/>
            <person name="La Ragione R."/>
            <person name="Hildebrand F."/>
            <person name="Pallen M.J."/>
        </authorList>
    </citation>
    <scope>NUCLEOTIDE SEQUENCE</scope>
    <source>
        <strain evidence="8">ChiGjej4B4-7305</strain>
    </source>
</reference>
<keyword evidence="2" id="KW-0378">Hydrolase</keyword>
<evidence type="ECO:0000259" key="7">
    <source>
        <dbReference type="PROSITE" id="PS51195"/>
    </source>
</evidence>
<dbReference type="EMBL" id="DXBY01000160">
    <property type="protein sequence ID" value="HIZ35985.1"/>
    <property type="molecule type" value="Genomic_DNA"/>
</dbReference>
<evidence type="ECO:0000259" key="6">
    <source>
        <dbReference type="PROSITE" id="PS51192"/>
    </source>
</evidence>
<dbReference type="GO" id="GO:0016787">
    <property type="term" value="F:hydrolase activity"/>
    <property type="evidence" value="ECO:0007669"/>
    <property type="project" value="UniProtKB-KW"/>
</dbReference>
<keyword evidence="4" id="KW-0067">ATP-binding</keyword>
<proteinExistence type="predicted"/>
<keyword evidence="3 8" id="KW-0347">Helicase</keyword>
<reference evidence="8" key="2">
    <citation type="submission" date="2021-04" db="EMBL/GenBank/DDBJ databases">
        <authorList>
            <person name="Gilroy R."/>
        </authorList>
    </citation>
    <scope>NUCLEOTIDE SEQUENCE</scope>
    <source>
        <strain evidence="8">ChiGjej4B4-7305</strain>
    </source>
</reference>
<dbReference type="PROSITE" id="PS51195">
    <property type="entry name" value="Q_MOTIF"/>
    <property type="match status" value="1"/>
</dbReference>
<dbReference type="InterPro" id="IPR011545">
    <property type="entry name" value="DEAD/DEAH_box_helicase_dom"/>
</dbReference>
<feature type="domain" description="Helicase ATP-binding" evidence="6">
    <location>
        <begin position="40"/>
        <end position="158"/>
    </location>
</feature>
<dbReference type="InterPro" id="IPR050079">
    <property type="entry name" value="DEAD_box_RNA_helicase"/>
</dbReference>
<feature type="short sequence motif" description="Q motif" evidence="5">
    <location>
        <begin position="9"/>
        <end position="37"/>
    </location>
</feature>
<sequence>MSASVSAAPSFLELGVPTDLVDSLATRGIDTPFPIQSATLADTLAGRDVLGRGRTGSGKTLAFSLPMVANLTGRRAKRGRPFGLVLAPTRELASQIGATLTPLAEAAGLRTTVIFGGVGQGRQVDALNAGVEILIACPGRLEDLRGQGHLHLDAVEIT</sequence>
<evidence type="ECO:0000256" key="2">
    <source>
        <dbReference type="ARBA" id="ARBA00022801"/>
    </source>
</evidence>
<feature type="non-terminal residue" evidence="8">
    <location>
        <position position="158"/>
    </location>
</feature>
<evidence type="ECO:0000256" key="3">
    <source>
        <dbReference type="ARBA" id="ARBA00022806"/>
    </source>
</evidence>
<dbReference type="GO" id="GO:0005524">
    <property type="term" value="F:ATP binding"/>
    <property type="evidence" value="ECO:0007669"/>
    <property type="project" value="UniProtKB-KW"/>
</dbReference>
<dbReference type="PANTHER" id="PTHR47959:SF13">
    <property type="entry name" value="ATP-DEPENDENT RNA HELICASE RHLE"/>
    <property type="match status" value="1"/>
</dbReference>
<evidence type="ECO:0000313" key="9">
    <source>
        <dbReference type="Proteomes" id="UP000824037"/>
    </source>
</evidence>
<dbReference type="GO" id="GO:0003724">
    <property type="term" value="F:RNA helicase activity"/>
    <property type="evidence" value="ECO:0007669"/>
    <property type="project" value="InterPro"/>
</dbReference>
<dbReference type="AlphaFoldDB" id="A0A9D2EEQ9"/>
<dbReference type="GO" id="GO:0003676">
    <property type="term" value="F:nucleic acid binding"/>
    <property type="evidence" value="ECO:0007669"/>
    <property type="project" value="InterPro"/>
</dbReference>
<dbReference type="GO" id="GO:0005829">
    <property type="term" value="C:cytosol"/>
    <property type="evidence" value="ECO:0007669"/>
    <property type="project" value="TreeGrafter"/>
</dbReference>
<keyword evidence="1" id="KW-0547">Nucleotide-binding</keyword>
<dbReference type="PANTHER" id="PTHR47959">
    <property type="entry name" value="ATP-DEPENDENT RNA HELICASE RHLE-RELATED"/>
    <property type="match status" value="1"/>
</dbReference>
<comment type="caution">
    <text evidence="8">The sequence shown here is derived from an EMBL/GenBank/DDBJ whole genome shotgun (WGS) entry which is preliminary data.</text>
</comment>
<dbReference type="InterPro" id="IPR027417">
    <property type="entry name" value="P-loop_NTPase"/>
</dbReference>
<dbReference type="SMART" id="SM00487">
    <property type="entry name" value="DEXDc"/>
    <property type="match status" value="1"/>
</dbReference>
<evidence type="ECO:0000256" key="1">
    <source>
        <dbReference type="ARBA" id="ARBA00022741"/>
    </source>
</evidence>
<dbReference type="CDD" id="cd00268">
    <property type="entry name" value="DEADc"/>
    <property type="match status" value="1"/>
</dbReference>
<feature type="domain" description="DEAD-box RNA helicase Q" evidence="7">
    <location>
        <begin position="9"/>
        <end position="37"/>
    </location>
</feature>
<evidence type="ECO:0000313" key="8">
    <source>
        <dbReference type="EMBL" id="HIZ35985.1"/>
    </source>
</evidence>
<dbReference type="Pfam" id="PF00270">
    <property type="entry name" value="DEAD"/>
    <property type="match status" value="1"/>
</dbReference>
<accession>A0A9D2EEQ9</accession>
<dbReference type="InterPro" id="IPR044742">
    <property type="entry name" value="DEAD/DEAH_RhlB"/>
</dbReference>
<dbReference type="PROSITE" id="PS51192">
    <property type="entry name" value="HELICASE_ATP_BIND_1"/>
    <property type="match status" value="1"/>
</dbReference>
<dbReference type="SUPFAM" id="SSF52540">
    <property type="entry name" value="P-loop containing nucleoside triphosphate hydrolases"/>
    <property type="match status" value="1"/>
</dbReference>
<evidence type="ECO:0000256" key="4">
    <source>
        <dbReference type="ARBA" id="ARBA00022840"/>
    </source>
</evidence>
<dbReference type="InterPro" id="IPR014014">
    <property type="entry name" value="RNA_helicase_DEAD_Q_motif"/>
</dbReference>
<evidence type="ECO:0000256" key="5">
    <source>
        <dbReference type="PROSITE-ProRule" id="PRU00552"/>
    </source>
</evidence>
<name>A0A9D2EEQ9_9MICO</name>
<dbReference type="Proteomes" id="UP000824037">
    <property type="component" value="Unassembled WGS sequence"/>
</dbReference>
<dbReference type="InterPro" id="IPR014001">
    <property type="entry name" value="Helicase_ATP-bd"/>
</dbReference>
<protein>
    <submittedName>
        <fullName evidence="8">DEAD/DEAH box helicase</fullName>
    </submittedName>
</protein>
<dbReference type="Gene3D" id="3.40.50.300">
    <property type="entry name" value="P-loop containing nucleotide triphosphate hydrolases"/>
    <property type="match status" value="1"/>
</dbReference>